<dbReference type="SUPFAM" id="SSF56935">
    <property type="entry name" value="Porins"/>
    <property type="match status" value="1"/>
</dbReference>
<keyword evidence="5" id="KW-0406">Ion transport</keyword>
<organism evidence="9 10">
    <name type="scientific">Succinivibrio dextrinosolvens</name>
    <dbReference type="NCBI Taxonomy" id="83771"/>
    <lineage>
        <taxon>Bacteria</taxon>
        <taxon>Pseudomonadati</taxon>
        <taxon>Pseudomonadota</taxon>
        <taxon>Gammaproteobacteria</taxon>
        <taxon>Aeromonadales</taxon>
        <taxon>Succinivibrionaceae</taxon>
        <taxon>Succinivibrio</taxon>
    </lineage>
</organism>
<dbReference type="GO" id="GO:0046930">
    <property type="term" value="C:pore complex"/>
    <property type="evidence" value="ECO:0007669"/>
    <property type="project" value="UniProtKB-KW"/>
</dbReference>
<keyword evidence="2" id="KW-0472">Membrane</keyword>
<dbReference type="InterPro" id="IPR023614">
    <property type="entry name" value="Porin_dom_sf"/>
</dbReference>
<evidence type="ECO:0000256" key="3">
    <source>
        <dbReference type="ARBA" id="ARBA00022692"/>
    </source>
</evidence>
<feature type="chain" id="PRO_5024958489" evidence="8">
    <location>
        <begin position="20"/>
        <end position="376"/>
    </location>
</feature>
<dbReference type="GO" id="GO:0034220">
    <property type="term" value="P:monoatomic ion transmembrane transport"/>
    <property type="evidence" value="ECO:0007669"/>
    <property type="project" value="InterPro"/>
</dbReference>
<keyword evidence="3" id="KW-0812">Transmembrane</keyword>
<evidence type="ECO:0000256" key="4">
    <source>
        <dbReference type="ARBA" id="ARBA00022729"/>
    </source>
</evidence>
<dbReference type="GO" id="GO:0015288">
    <property type="term" value="F:porin activity"/>
    <property type="evidence" value="ECO:0007669"/>
    <property type="project" value="UniProtKB-KW"/>
</dbReference>
<gene>
    <name evidence="9" type="ORF">SAMN04487865_10955</name>
</gene>
<evidence type="ECO:0000256" key="1">
    <source>
        <dbReference type="ARBA" id="ARBA00022448"/>
    </source>
</evidence>
<dbReference type="OrthoDB" id="784582at2"/>
<evidence type="ECO:0000313" key="9">
    <source>
        <dbReference type="EMBL" id="SFK51191.1"/>
    </source>
</evidence>
<proteinExistence type="predicted"/>
<evidence type="ECO:0000256" key="8">
    <source>
        <dbReference type="SAM" id="SignalP"/>
    </source>
</evidence>
<dbReference type="InterPro" id="IPR001897">
    <property type="entry name" value="Porin_gammaproteobac"/>
</dbReference>
<evidence type="ECO:0000313" key="10">
    <source>
        <dbReference type="Proteomes" id="UP000243374"/>
    </source>
</evidence>
<dbReference type="Proteomes" id="UP000243374">
    <property type="component" value="Unassembled WGS sequence"/>
</dbReference>
<keyword evidence="2" id="KW-1134">Transmembrane beta strand</keyword>
<dbReference type="PRINTS" id="PR00183">
    <property type="entry name" value="ECOLIPORIN"/>
</dbReference>
<reference evidence="9 10" key="1">
    <citation type="submission" date="2016-10" db="EMBL/GenBank/DDBJ databases">
        <authorList>
            <person name="Varghese N."/>
            <person name="Submissions S."/>
        </authorList>
    </citation>
    <scope>NUCLEOTIDE SEQUENCE [LARGE SCALE GENOMIC DNA]</scope>
    <source>
        <strain evidence="9 10">22B</strain>
    </source>
</reference>
<dbReference type="PANTHER" id="PTHR34501:SF9">
    <property type="entry name" value="MAJOR OUTER MEMBRANE PROTEIN P.IA"/>
    <property type="match status" value="1"/>
</dbReference>
<dbReference type="InterPro" id="IPR050298">
    <property type="entry name" value="Gram-neg_bact_OMP"/>
</dbReference>
<keyword evidence="1" id="KW-0813">Transport</keyword>
<keyword evidence="10" id="KW-1185">Reference proteome</keyword>
<dbReference type="PANTHER" id="PTHR34501">
    <property type="entry name" value="PROTEIN YDDL-RELATED"/>
    <property type="match status" value="1"/>
</dbReference>
<evidence type="ECO:0000256" key="5">
    <source>
        <dbReference type="ARBA" id="ARBA00023065"/>
    </source>
</evidence>
<accession>A0A662ZE66</accession>
<protein>
    <submittedName>
        <fullName evidence="9">Outer membrane protein (Porin)</fullName>
    </submittedName>
</protein>
<name>A0A662ZE66_9GAMM</name>
<dbReference type="AlphaFoldDB" id="A0A662ZE66"/>
<keyword evidence="7" id="KW-0998">Cell outer membrane</keyword>
<evidence type="ECO:0000256" key="6">
    <source>
        <dbReference type="ARBA" id="ARBA00023114"/>
    </source>
</evidence>
<evidence type="ECO:0000256" key="2">
    <source>
        <dbReference type="ARBA" id="ARBA00022452"/>
    </source>
</evidence>
<dbReference type="Gene3D" id="2.40.160.10">
    <property type="entry name" value="Porin"/>
    <property type="match status" value="1"/>
</dbReference>
<keyword evidence="6" id="KW-0626">Porin</keyword>
<dbReference type="EMBL" id="FOSF01000095">
    <property type="protein sequence ID" value="SFK51191.1"/>
    <property type="molecule type" value="Genomic_DNA"/>
</dbReference>
<dbReference type="GO" id="GO:0009279">
    <property type="term" value="C:cell outer membrane"/>
    <property type="evidence" value="ECO:0007669"/>
    <property type="project" value="InterPro"/>
</dbReference>
<keyword evidence="4 8" id="KW-0732">Signal</keyword>
<sequence length="376" mass="40529">MKKSLLALAVVAVAASANAATVYEKDGTSLGINGRIQSVFYSNNHNKAAENDSSINNSARFGLQGKTQLADWVAGIGYAQWDASDGDNRNNFSAREQYVGADFGEYGVLTAGKFRDASYYVENVTDHYEDAAGTFQGNFNGARRAGQLMYTYDNYGFHGQLGIQTAQDNAPVFANDKGAIAPFNANTFDVDSGFSSALGYKTGDVVFGPLDFRAGYSYLKGQKDGDALAKAGVDFDNFKHADAGISWGNLSSGLYFAALYDYAKMKGIGFTAANGFADNSFKVKGFELSGGYAFDNGVSFLIGYESAKYTLAQQGADEQTFKVKRIPVFVNYKANANFNVWTEFGFNAGSDHAPEGQTIAKKIDHTVFSVGARYTF</sequence>
<feature type="signal peptide" evidence="8">
    <location>
        <begin position="1"/>
        <end position="19"/>
    </location>
</feature>
<dbReference type="RefSeq" id="WP_074841836.1">
    <property type="nucleotide sequence ID" value="NZ_CP047056.1"/>
</dbReference>
<evidence type="ECO:0000256" key="7">
    <source>
        <dbReference type="ARBA" id="ARBA00023237"/>
    </source>
</evidence>